<protein>
    <submittedName>
        <fullName evidence="5">Uncharacterized protein</fullName>
    </submittedName>
</protein>
<dbReference type="PANTHER" id="PTHR30121">
    <property type="entry name" value="UNCHARACTERIZED PROTEIN YJGR-RELATED"/>
    <property type="match status" value="1"/>
</dbReference>
<feature type="compositionally biased region" description="Polar residues" evidence="1">
    <location>
        <begin position="579"/>
        <end position="592"/>
    </location>
</feature>
<dbReference type="EMBL" id="PCRO01000014">
    <property type="protein sequence ID" value="PIP22968.1"/>
    <property type="molecule type" value="Genomic_DNA"/>
</dbReference>
<dbReference type="AlphaFoldDB" id="A0A2G9YUQ7"/>
<proteinExistence type="predicted"/>
<evidence type="ECO:0000259" key="4">
    <source>
        <dbReference type="Pfam" id="PF23477"/>
    </source>
</evidence>
<dbReference type="Gene3D" id="3.40.50.300">
    <property type="entry name" value="P-loop containing nucleotide triphosphate hydrolases"/>
    <property type="match status" value="2"/>
</dbReference>
<feature type="region of interest" description="Disordered" evidence="1">
    <location>
        <begin position="571"/>
        <end position="598"/>
    </location>
</feature>
<name>A0A2G9YUQ7_9BACT</name>
<feature type="compositionally biased region" description="Basic and acidic residues" evidence="1">
    <location>
        <begin position="544"/>
        <end position="557"/>
    </location>
</feature>
<sequence length="598" mass="67004">MSDITFFGETTFRNRRRRFGIKADDRRRHFYVIGKTGMGKTAMMENMAIQDIRNGKGIAFIDPHGEAAEKILNFIPASRINDVVYFNPGDLDFPIAFNVMESVGKKYRHLVVSGLMGVFKKIFGPEVWSARMEYILNYAILALLEYPGSTLLGINRILADPNYRKKVLEKVTDSTVKSFWVNEFAKYSQKYETEATAAIQNKVGQFISDPLIRNFIGQVKASINFREIMDTKKILIANLSKGRIGEENSSLSGALLITKLQLAAMSRVEIPEEERNDFYLYVDEFQNFATESFAIILSEARKYRLDLILGHQYINQMDETVRDAVFGNVGTLVVFRVGAEDAEFLEKEFSPYFLATDIVNLKKYSIYVKLMINGLSSKPFSAETLPPLPALEQSSVEKIIAVSRERYGNPREAVEKRITDWTESITLSGVAQPAGANQSAGAFPARMSSPQSSILYDAKCSACGKDTKLIFPPDGKRPVYCKVCLKKMEKERMEKLAPAPTPVLARVIAPTTAPVPVPTPAPAPVISSPNEPVKLEQISFSSSKKYEKKEYDKPKRKEINLGELKKLLHDSLGKLNEGKPSSTEATEGNQDNEGFKKL</sequence>
<dbReference type="InterPro" id="IPR051162">
    <property type="entry name" value="T4SS_component"/>
</dbReference>
<accession>A0A2G9YUQ7</accession>
<dbReference type="Proteomes" id="UP000229976">
    <property type="component" value="Unassembled WGS sequence"/>
</dbReference>
<evidence type="ECO:0000259" key="2">
    <source>
        <dbReference type="Pfam" id="PF01935"/>
    </source>
</evidence>
<dbReference type="SUPFAM" id="SSF52540">
    <property type="entry name" value="P-loop containing nucleoside triphosphate hydrolases"/>
    <property type="match status" value="1"/>
</dbReference>
<dbReference type="InterPro" id="IPR032689">
    <property type="entry name" value="TraG-D_C"/>
</dbReference>
<feature type="domain" description="CxxC-x17-CxxC" evidence="4">
    <location>
        <begin position="456"/>
        <end position="488"/>
    </location>
</feature>
<dbReference type="CDD" id="cd01127">
    <property type="entry name" value="TrwB_TraG_TraD_VirD4"/>
    <property type="match status" value="1"/>
</dbReference>
<evidence type="ECO:0000259" key="3">
    <source>
        <dbReference type="Pfam" id="PF12696"/>
    </source>
</evidence>
<reference evidence="5 6" key="1">
    <citation type="submission" date="2017-09" db="EMBL/GenBank/DDBJ databases">
        <title>Depth-based differentiation of microbial function through sediment-hosted aquifers and enrichment of novel symbionts in the deep terrestrial subsurface.</title>
        <authorList>
            <person name="Probst A.J."/>
            <person name="Ladd B."/>
            <person name="Jarett J.K."/>
            <person name="Geller-Mcgrath D.E."/>
            <person name="Sieber C.M."/>
            <person name="Emerson J.B."/>
            <person name="Anantharaman K."/>
            <person name="Thomas B.C."/>
            <person name="Malmstrom R."/>
            <person name="Stieglmeier M."/>
            <person name="Klingl A."/>
            <person name="Woyke T."/>
            <person name="Ryan C.M."/>
            <person name="Banfield J.F."/>
        </authorList>
    </citation>
    <scope>NUCLEOTIDE SEQUENCE [LARGE SCALE GENOMIC DNA]</scope>
    <source>
        <strain evidence="5">CG23_combo_of_CG06-09_8_20_14_all_39_17</strain>
    </source>
</reference>
<dbReference type="Pfam" id="PF23477">
    <property type="entry name" value="zf_Tbcl_2"/>
    <property type="match status" value="1"/>
</dbReference>
<organism evidence="5 6">
    <name type="scientific">Candidatus Nealsonbacteria bacterium CG23_combo_of_CG06-09_8_20_14_all_39_17</name>
    <dbReference type="NCBI Taxonomy" id="1974722"/>
    <lineage>
        <taxon>Bacteria</taxon>
        <taxon>Candidatus Nealsoniibacteriota</taxon>
    </lineage>
</organism>
<gene>
    <name evidence="5" type="ORF">COX37_01065</name>
</gene>
<dbReference type="InterPro" id="IPR027417">
    <property type="entry name" value="P-loop_NTPase"/>
</dbReference>
<dbReference type="InterPro" id="IPR026363">
    <property type="entry name" value="CxxC-x17-CxxC_dom"/>
</dbReference>
<comment type="caution">
    <text evidence="5">The sequence shown here is derived from an EMBL/GenBank/DDBJ whole genome shotgun (WGS) entry which is preliminary data.</text>
</comment>
<dbReference type="InterPro" id="IPR002789">
    <property type="entry name" value="HerA_central"/>
</dbReference>
<evidence type="ECO:0000256" key="1">
    <source>
        <dbReference type="SAM" id="MobiDB-lite"/>
    </source>
</evidence>
<feature type="region of interest" description="Disordered" evidence="1">
    <location>
        <begin position="537"/>
        <end position="557"/>
    </location>
</feature>
<dbReference type="NCBIfam" id="TIGR04272">
    <property type="entry name" value="cxxc_cxxc_Mbark"/>
    <property type="match status" value="1"/>
</dbReference>
<evidence type="ECO:0000313" key="5">
    <source>
        <dbReference type="EMBL" id="PIP22968.1"/>
    </source>
</evidence>
<feature type="domain" description="TraD/TraG TraM recognition site" evidence="3">
    <location>
        <begin position="278"/>
        <end position="346"/>
    </location>
</feature>
<dbReference type="Pfam" id="PF01935">
    <property type="entry name" value="DUF87"/>
    <property type="match status" value="1"/>
</dbReference>
<dbReference type="Pfam" id="PF12696">
    <property type="entry name" value="TraG-D_C"/>
    <property type="match status" value="1"/>
</dbReference>
<feature type="domain" description="Helicase HerA central" evidence="2">
    <location>
        <begin position="27"/>
        <end position="249"/>
    </location>
</feature>
<dbReference type="PANTHER" id="PTHR30121:SF11">
    <property type="entry name" value="AAA+ ATPASE DOMAIN-CONTAINING PROTEIN"/>
    <property type="match status" value="1"/>
</dbReference>
<evidence type="ECO:0000313" key="6">
    <source>
        <dbReference type="Proteomes" id="UP000229976"/>
    </source>
</evidence>